<evidence type="ECO:0000259" key="2">
    <source>
        <dbReference type="Pfam" id="PF04773"/>
    </source>
</evidence>
<dbReference type="GO" id="GO:0016989">
    <property type="term" value="F:sigma factor antagonist activity"/>
    <property type="evidence" value="ECO:0007669"/>
    <property type="project" value="TreeGrafter"/>
</dbReference>
<dbReference type="KEGG" id="cpi:Cpin_6741"/>
<protein>
    <submittedName>
        <fullName evidence="4">Anti-FecI sigma factor, FecR</fullName>
    </submittedName>
</protein>
<dbReference type="PANTHER" id="PTHR30273:SF2">
    <property type="entry name" value="PROTEIN FECR"/>
    <property type="match status" value="1"/>
</dbReference>
<keyword evidence="1" id="KW-1133">Transmembrane helix</keyword>
<name>A0A979GBF4_CHIPD</name>
<reference evidence="4 5" key="2">
    <citation type="journal article" date="2010" name="Stand. Genomic Sci.">
        <title>Complete genome sequence of Chitinophaga pinensis type strain (UQM 2034).</title>
        <authorList>
            <person name="Glavina Del Rio T."/>
            <person name="Abt B."/>
            <person name="Spring S."/>
            <person name="Lapidus A."/>
            <person name="Nolan M."/>
            <person name="Tice H."/>
            <person name="Copeland A."/>
            <person name="Cheng J.F."/>
            <person name="Chen F."/>
            <person name="Bruce D."/>
            <person name="Goodwin L."/>
            <person name="Pitluck S."/>
            <person name="Ivanova N."/>
            <person name="Mavromatis K."/>
            <person name="Mikhailova N."/>
            <person name="Pati A."/>
            <person name="Chen A."/>
            <person name="Palaniappan K."/>
            <person name="Land M."/>
            <person name="Hauser L."/>
            <person name="Chang Y.J."/>
            <person name="Jeffries C.D."/>
            <person name="Chain P."/>
            <person name="Saunders E."/>
            <person name="Detter J.C."/>
            <person name="Brettin T."/>
            <person name="Rohde M."/>
            <person name="Goker M."/>
            <person name="Bristow J."/>
            <person name="Eisen J.A."/>
            <person name="Markowitz V."/>
            <person name="Hugenholtz P."/>
            <person name="Kyrpides N.C."/>
            <person name="Klenk H.P."/>
            <person name="Lucas S."/>
        </authorList>
    </citation>
    <scope>NUCLEOTIDE SEQUENCE [LARGE SCALE GENOMIC DNA]</scope>
    <source>
        <strain evidence="5">ATCC 43595 / DSM 2588 / LMG 13176 / NBRC 15968 / NCIMB 11800 / UQM 2034</strain>
    </source>
</reference>
<dbReference type="Pfam" id="PF04773">
    <property type="entry name" value="FecR"/>
    <property type="match status" value="1"/>
</dbReference>
<reference evidence="5" key="1">
    <citation type="submission" date="2009-08" db="EMBL/GenBank/DDBJ databases">
        <title>The complete genome of Chitinophaga pinensis DSM 2588.</title>
        <authorList>
            <consortium name="US DOE Joint Genome Institute (JGI-PGF)"/>
            <person name="Lucas S."/>
            <person name="Copeland A."/>
            <person name="Lapidus A."/>
            <person name="Glavina del Rio T."/>
            <person name="Dalin E."/>
            <person name="Tice H."/>
            <person name="Bruce D."/>
            <person name="Goodwin L."/>
            <person name="Pitluck S."/>
            <person name="Kyrpides N."/>
            <person name="Mavromatis K."/>
            <person name="Ivanova N."/>
            <person name="Mikhailova N."/>
            <person name="Sims D."/>
            <person name="Meinche L."/>
            <person name="Brettin T."/>
            <person name="Detter J.C."/>
            <person name="Han C."/>
            <person name="Larimer F."/>
            <person name="Land M."/>
            <person name="Hauser L."/>
            <person name="Markowitz V."/>
            <person name="Cheng J.-F."/>
            <person name="Hugenholtz P."/>
            <person name="Woyke T."/>
            <person name="Wu D."/>
            <person name="Spring S."/>
            <person name="Klenk H.-P."/>
            <person name="Eisen J.A."/>
        </authorList>
    </citation>
    <scope>NUCLEOTIDE SEQUENCE [LARGE SCALE GENOMIC DNA]</scope>
    <source>
        <strain evidence="5">ATCC 43595 / DSM 2588 / LMG 13176 / NBRC 15968 / NCIMB 11800 / UQM 2034</strain>
    </source>
</reference>
<sequence length="396" mass="43827">MSLSTERYEKLLQKYLDGQCNRAEMEELYAWLQSSGSNRSLLAAMQREFEKTMGEHYEIPSELSDRIETRLLQDISQEKVIRFPQRMRLRWIAAAAVVLLAGSGVYYYMNTVSSRKALTANTGVLAADTGDIAPGTNKAILTLANGDVVTLDSAGNQIINQGETVVRQQNGQLHYAGQGSSDVVTYNTLTVPRGGQFNIVLSDGSHVWLNAASSMRYPTSFNGDRREVEIQGQGYFEVAPNASKPFFVKANNTEVQVLGTQFDIMAYADEKSINTTLIEGLVNVKYGNTEQRLKPGQQAVVDPATGVMVVMKADVDQVIAWKTGFFEFDNATMADILRQLARWYDIEVSYNQTGNERLFGGRISRSLPLSDILHMLEANGPTFSLSGRKLTVTSGK</sequence>
<dbReference type="Gene3D" id="3.55.50.30">
    <property type="match status" value="1"/>
</dbReference>
<dbReference type="Pfam" id="PF16344">
    <property type="entry name" value="FecR_C"/>
    <property type="match status" value="1"/>
</dbReference>
<dbReference type="FunFam" id="2.60.120.1440:FF:000001">
    <property type="entry name" value="Putative anti-sigma factor"/>
    <property type="match status" value="1"/>
</dbReference>
<evidence type="ECO:0000313" key="5">
    <source>
        <dbReference type="Proteomes" id="UP000002215"/>
    </source>
</evidence>
<dbReference type="Gene3D" id="2.60.120.1440">
    <property type="match status" value="1"/>
</dbReference>
<accession>A0A979GBF4</accession>
<dbReference type="PANTHER" id="PTHR30273">
    <property type="entry name" value="PERIPLASMIC SIGNAL SENSOR AND SIGMA FACTOR ACTIVATOR FECR-RELATED"/>
    <property type="match status" value="1"/>
</dbReference>
<dbReference type="AlphaFoldDB" id="A0A979GBF4"/>
<dbReference type="InterPro" id="IPR012373">
    <property type="entry name" value="Ferrdict_sens_TM"/>
</dbReference>
<keyword evidence="1" id="KW-0812">Transmembrane</keyword>
<evidence type="ECO:0000256" key="1">
    <source>
        <dbReference type="SAM" id="Phobius"/>
    </source>
</evidence>
<dbReference type="InterPro" id="IPR032508">
    <property type="entry name" value="FecR_C"/>
</dbReference>
<feature type="domain" description="FecR protein" evidence="2">
    <location>
        <begin position="188"/>
        <end position="282"/>
    </location>
</feature>
<dbReference type="InterPro" id="IPR006860">
    <property type="entry name" value="FecR"/>
</dbReference>
<dbReference type="Proteomes" id="UP000002215">
    <property type="component" value="Chromosome"/>
</dbReference>
<dbReference type="OrthoDB" id="649666at2"/>
<gene>
    <name evidence="4" type="ordered locus">Cpin_6741</name>
</gene>
<feature type="domain" description="Protein FecR C-terminal" evidence="3">
    <location>
        <begin position="326"/>
        <end position="391"/>
    </location>
</feature>
<proteinExistence type="predicted"/>
<organism evidence="4 5">
    <name type="scientific">Chitinophaga pinensis (strain ATCC 43595 / DSM 2588 / LMG 13176 / NBRC 15968 / NCIMB 11800 / UQM 2034)</name>
    <dbReference type="NCBI Taxonomy" id="485918"/>
    <lineage>
        <taxon>Bacteria</taxon>
        <taxon>Pseudomonadati</taxon>
        <taxon>Bacteroidota</taxon>
        <taxon>Chitinophagia</taxon>
        <taxon>Chitinophagales</taxon>
        <taxon>Chitinophagaceae</taxon>
        <taxon>Chitinophaga</taxon>
    </lineage>
</organism>
<dbReference type="RefSeq" id="WP_012794305.1">
    <property type="nucleotide sequence ID" value="NC_013132.1"/>
</dbReference>
<evidence type="ECO:0000259" key="3">
    <source>
        <dbReference type="Pfam" id="PF16344"/>
    </source>
</evidence>
<feature type="transmembrane region" description="Helical" evidence="1">
    <location>
        <begin position="89"/>
        <end position="109"/>
    </location>
</feature>
<evidence type="ECO:0000313" key="4">
    <source>
        <dbReference type="EMBL" id="ACU64142.1"/>
    </source>
</evidence>
<keyword evidence="1" id="KW-0472">Membrane</keyword>
<dbReference type="EMBL" id="CP001699">
    <property type="protein sequence ID" value="ACU64142.1"/>
    <property type="molecule type" value="Genomic_DNA"/>
</dbReference>